<name>A0ABQ2CYZ4_9DEIO</name>
<keyword evidence="4" id="KW-1185">Reference proteome</keyword>
<dbReference type="InterPro" id="IPR029052">
    <property type="entry name" value="Metallo-depent_PP-like"/>
</dbReference>
<dbReference type="PANTHER" id="PTHR42850:SF2">
    <property type="entry name" value="BLL5683 PROTEIN"/>
    <property type="match status" value="1"/>
</dbReference>
<evidence type="ECO:0000313" key="3">
    <source>
        <dbReference type="EMBL" id="GGJ34389.1"/>
    </source>
</evidence>
<comment type="caution">
    <text evidence="3">The sequence shown here is derived from an EMBL/GenBank/DDBJ whole genome shotgun (WGS) entry which is preliminary data.</text>
</comment>
<dbReference type="SUPFAM" id="SSF56300">
    <property type="entry name" value="Metallo-dependent phosphatases"/>
    <property type="match status" value="1"/>
</dbReference>
<evidence type="ECO:0000259" key="2">
    <source>
        <dbReference type="Pfam" id="PF12850"/>
    </source>
</evidence>
<evidence type="ECO:0000313" key="4">
    <source>
        <dbReference type="Proteomes" id="UP000632222"/>
    </source>
</evidence>
<evidence type="ECO:0000256" key="1">
    <source>
        <dbReference type="ARBA" id="ARBA00008950"/>
    </source>
</evidence>
<dbReference type="InterPro" id="IPR024654">
    <property type="entry name" value="Calcineurin-like_PHP_lpxH"/>
</dbReference>
<dbReference type="PANTHER" id="PTHR42850">
    <property type="entry name" value="METALLOPHOSPHOESTERASE"/>
    <property type="match status" value="1"/>
</dbReference>
<sequence length="250" mass="29212">MKLAFVTDVHANLPALRAVFSDIQKEGCKQIYCLGDVIGIGPYPRETVELLLATPNIRFIMGNHDQWYALGLENRPMWMSVGEYIHTRWAHRQLTPAYKGIMSRWEYQRHEVQEGVRISMIHYPLREEKDGLGNPRFKKFIGHPTPEVLDELFQDILQEHHPDVLFYGHHHPFSDLQGKARYLNPGSLGCHTEPVANYTLLEVQEGKYQVTHKRIPYDQTGLFEAYEARQVPSKEFIYRAFFLGQFDRKE</sequence>
<dbReference type="InterPro" id="IPR011152">
    <property type="entry name" value="Pesterase_MJ0912"/>
</dbReference>
<gene>
    <name evidence="3" type="ORF">GCM10008938_20700</name>
</gene>
<organism evidence="3 4">
    <name type="scientific">Deinococcus roseus</name>
    <dbReference type="NCBI Taxonomy" id="392414"/>
    <lineage>
        <taxon>Bacteria</taxon>
        <taxon>Thermotogati</taxon>
        <taxon>Deinococcota</taxon>
        <taxon>Deinococci</taxon>
        <taxon>Deinococcales</taxon>
        <taxon>Deinococcaceae</taxon>
        <taxon>Deinococcus</taxon>
    </lineage>
</organism>
<accession>A0ABQ2CYZ4</accession>
<reference evidence="4" key="1">
    <citation type="journal article" date="2019" name="Int. J. Syst. Evol. Microbiol.">
        <title>The Global Catalogue of Microorganisms (GCM) 10K type strain sequencing project: providing services to taxonomists for standard genome sequencing and annotation.</title>
        <authorList>
            <consortium name="The Broad Institute Genomics Platform"/>
            <consortium name="The Broad Institute Genome Sequencing Center for Infectious Disease"/>
            <person name="Wu L."/>
            <person name="Ma J."/>
        </authorList>
    </citation>
    <scope>NUCLEOTIDE SEQUENCE [LARGE SCALE GENOMIC DNA]</scope>
    <source>
        <strain evidence="4">JCM 14370</strain>
    </source>
</reference>
<dbReference type="Pfam" id="PF12850">
    <property type="entry name" value="Metallophos_2"/>
    <property type="match status" value="1"/>
</dbReference>
<dbReference type="Gene3D" id="3.60.21.10">
    <property type="match status" value="1"/>
</dbReference>
<dbReference type="EMBL" id="BMOD01000006">
    <property type="protein sequence ID" value="GGJ34389.1"/>
    <property type="molecule type" value="Genomic_DNA"/>
</dbReference>
<comment type="similarity">
    <text evidence="1">Belongs to the metallophosphoesterase superfamily. YfcE family.</text>
</comment>
<dbReference type="Proteomes" id="UP000632222">
    <property type="component" value="Unassembled WGS sequence"/>
</dbReference>
<protein>
    <submittedName>
        <fullName evidence="3">Metallophosphatase family protein</fullName>
    </submittedName>
</protein>
<dbReference type="CDD" id="cd00838">
    <property type="entry name" value="MPP_superfamily"/>
    <property type="match status" value="1"/>
</dbReference>
<proteinExistence type="inferred from homology"/>
<dbReference type="InterPro" id="IPR050126">
    <property type="entry name" value="Ap4A_hydrolase"/>
</dbReference>
<feature type="domain" description="Calcineurin-like phosphoesterase" evidence="2">
    <location>
        <begin position="1"/>
        <end position="205"/>
    </location>
</feature>
<dbReference type="PIRSF" id="PIRSF000883">
    <property type="entry name" value="Pesterase_MJ0912"/>
    <property type="match status" value="1"/>
</dbReference>
<dbReference type="RefSeq" id="WP_189002613.1">
    <property type="nucleotide sequence ID" value="NZ_BMOD01000006.1"/>
</dbReference>